<name>A0A558AJR7_9PSEU</name>
<evidence type="ECO:0000313" key="2">
    <source>
        <dbReference type="Proteomes" id="UP000318578"/>
    </source>
</evidence>
<keyword evidence="2" id="KW-1185">Reference proteome</keyword>
<organism evidence="1 2">
    <name type="scientific">Amycolatopsis acidiphila</name>
    <dbReference type="NCBI Taxonomy" id="715473"/>
    <lineage>
        <taxon>Bacteria</taxon>
        <taxon>Bacillati</taxon>
        <taxon>Actinomycetota</taxon>
        <taxon>Actinomycetes</taxon>
        <taxon>Pseudonocardiales</taxon>
        <taxon>Pseudonocardiaceae</taxon>
        <taxon>Amycolatopsis</taxon>
    </lineage>
</organism>
<gene>
    <name evidence="1" type="ORF">FNH06_05965</name>
</gene>
<protein>
    <recommendedName>
        <fullName evidence="3">ESX-1 secretion-associated protein</fullName>
    </recommendedName>
</protein>
<dbReference type="EMBL" id="VJZA01000006">
    <property type="protein sequence ID" value="TVT24517.1"/>
    <property type="molecule type" value="Genomic_DNA"/>
</dbReference>
<proteinExistence type="predicted"/>
<dbReference type="RefSeq" id="WP_144634869.1">
    <property type="nucleotide sequence ID" value="NZ_BNAX01000011.1"/>
</dbReference>
<comment type="caution">
    <text evidence="1">The sequence shown here is derived from an EMBL/GenBank/DDBJ whole genome shotgun (WGS) entry which is preliminary data.</text>
</comment>
<evidence type="ECO:0000313" key="1">
    <source>
        <dbReference type="EMBL" id="TVT24517.1"/>
    </source>
</evidence>
<dbReference type="AlphaFoldDB" id="A0A558AJR7"/>
<dbReference type="OrthoDB" id="3625163at2"/>
<evidence type="ECO:0008006" key="3">
    <source>
        <dbReference type="Google" id="ProtNLM"/>
    </source>
</evidence>
<accession>A0A558AJR7</accession>
<reference evidence="1 2" key="1">
    <citation type="submission" date="2019-07" db="EMBL/GenBank/DDBJ databases">
        <title>New species of Amycolatopsis and Streptomyces.</title>
        <authorList>
            <person name="Duangmal K."/>
            <person name="Teo W.F.A."/>
            <person name="Lipun K."/>
        </authorList>
    </citation>
    <scope>NUCLEOTIDE SEQUENCE [LARGE SCALE GENOMIC DNA]</scope>
    <source>
        <strain evidence="1 2">JCM 30562</strain>
    </source>
</reference>
<sequence length="106" mass="11287">MADGISVDTADLARYHSRAGTLSDEIVGTAKTHLAGNLSLPANLFGDLGHESGLHASLTDHLDRMHTHVHSVAGSVHDLGQSVHTAKGDYEADEQLFGDHLRRILG</sequence>
<dbReference type="Proteomes" id="UP000318578">
    <property type="component" value="Unassembled WGS sequence"/>
</dbReference>